<sequence length="252" mass="27986">MAASVLGLSVISVVLLSYFNNISGQPANEVCLSLSTGSVRQSGQASLNQGPPGRRGPQGPAGVCNFDGEEFNKFTKKLDNLEENVNRIMTMIKQADKVKYCSVGVRDGRVRDEDITASSIYDSRHLAKYGRLDNIQRQGQAGAWVPRNLHTAGEWIQVDLRTPTFVTGVVTQGRSNYDCDCWVTSFKIAYGNSTDHLRSMQQNGLDLRFAANNDNNSHRTNMFPAAIVARYIRIVAQQWNSQIAIRFDYLTC</sequence>
<reference evidence="4 5" key="1">
    <citation type="submission" date="2024-02" db="EMBL/GenBank/DDBJ databases">
        <authorList>
            <person name="Daric V."/>
            <person name="Darras S."/>
        </authorList>
    </citation>
    <scope>NUCLEOTIDE SEQUENCE [LARGE SCALE GENOMIC DNA]</scope>
</reference>
<keyword evidence="1" id="KW-0175">Coiled coil</keyword>
<organism evidence="4 5">
    <name type="scientific">Clavelina lepadiformis</name>
    <name type="common">Light-bulb sea squirt</name>
    <name type="synonym">Ascidia lepadiformis</name>
    <dbReference type="NCBI Taxonomy" id="159417"/>
    <lineage>
        <taxon>Eukaryota</taxon>
        <taxon>Metazoa</taxon>
        <taxon>Chordata</taxon>
        <taxon>Tunicata</taxon>
        <taxon>Ascidiacea</taxon>
        <taxon>Aplousobranchia</taxon>
        <taxon>Clavelinidae</taxon>
        <taxon>Clavelina</taxon>
    </lineage>
</organism>
<evidence type="ECO:0000313" key="4">
    <source>
        <dbReference type="EMBL" id="CAK8680121.1"/>
    </source>
</evidence>
<dbReference type="PANTHER" id="PTHR24543:SF325">
    <property type="entry name" value="F5_8 TYPE C DOMAIN-CONTAINING PROTEIN"/>
    <property type="match status" value="1"/>
</dbReference>
<evidence type="ECO:0000256" key="2">
    <source>
        <dbReference type="SAM" id="SignalP"/>
    </source>
</evidence>
<feature type="signal peptide" evidence="2">
    <location>
        <begin position="1"/>
        <end position="24"/>
    </location>
</feature>
<dbReference type="SUPFAM" id="SSF49785">
    <property type="entry name" value="Galactose-binding domain-like"/>
    <property type="match status" value="1"/>
</dbReference>
<name>A0ABP0FN44_CLALP</name>
<dbReference type="InterPro" id="IPR000421">
    <property type="entry name" value="FA58C"/>
</dbReference>
<dbReference type="Proteomes" id="UP001642483">
    <property type="component" value="Unassembled WGS sequence"/>
</dbReference>
<dbReference type="InterPro" id="IPR008979">
    <property type="entry name" value="Galactose-bd-like_sf"/>
</dbReference>
<proteinExistence type="predicted"/>
<feature type="domain" description="F5/8 type C" evidence="3">
    <location>
        <begin position="98"/>
        <end position="252"/>
    </location>
</feature>
<comment type="caution">
    <text evidence="4">The sequence shown here is derived from an EMBL/GenBank/DDBJ whole genome shotgun (WGS) entry which is preliminary data.</text>
</comment>
<evidence type="ECO:0000256" key="1">
    <source>
        <dbReference type="SAM" id="Coils"/>
    </source>
</evidence>
<evidence type="ECO:0000313" key="5">
    <source>
        <dbReference type="Proteomes" id="UP001642483"/>
    </source>
</evidence>
<evidence type="ECO:0000259" key="3">
    <source>
        <dbReference type="PROSITE" id="PS50022"/>
    </source>
</evidence>
<accession>A0ABP0FN44</accession>
<dbReference type="EMBL" id="CAWYQH010000068">
    <property type="protein sequence ID" value="CAK8680121.1"/>
    <property type="molecule type" value="Genomic_DNA"/>
</dbReference>
<dbReference type="PANTHER" id="PTHR24543">
    <property type="entry name" value="MULTICOPPER OXIDASE-RELATED"/>
    <property type="match status" value="1"/>
</dbReference>
<feature type="chain" id="PRO_5046216771" description="F5/8 type C domain-containing protein" evidence="2">
    <location>
        <begin position="25"/>
        <end position="252"/>
    </location>
</feature>
<dbReference type="Gene3D" id="2.60.120.260">
    <property type="entry name" value="Galactose-binding domain-like"/>
    <property type="match status" value="1"/>
</dbReference>
<gene>
    <name evidence="4" type="ORF">CVLEPA_LOCUS10407</name>
</gene>
<dbReference type="PROSITE" id="PS01285">
    <property type="entry name" value="FA58C_1"/>
    <property type="match status" value="1"/>
</dbReference>
<dbReference type="Pfam" id="PF00754">
    <property type="entry name" value="F5_F8_type_C"/>
    <property type="match status" value="1"/>
</dbReference>
<dbReference type="SMART" id="SM00231">
    <property type="entry name" value="FA58C"/>
    <property type="match status" value="1"/>
</dbReference>
<dbReference type="PROSITE" id="PS50022">
    <property type="entry name" value="FA58C_3"/>
    <property type="match status" value="1"/>
</dbReference>
<feature type="coiled-coil region" evidence="1">
    <location>
        <begin position="71"/>
        <end position="98"/>
    </location>
</feature>
<keyword evidence="5" id="KW-1185">Reference proteome</keyword>
<keyword evidence="2" id="KW-0732">Signal</keyword>
<protein>
    <recommendedName>
        <fullName evidence="3">F5/8 type C domain-containing protein</fullName>
    </recommendedName>
</protein>
<dbReference type="CDD" id="cd00057">
    <property type="entry name" value="FA58C"/>
    <property type="match status" value="1"/>
</dbReference>